<sequence length="266" mass="30375">MYKSFYSLAREPFSKDLRPQDAFLSTDYKGALNALTYLQKSKGMGLLTGDPGVGKTFTLRAFKETLNPSLYHVIYFPLSTGGVMDFYRGLAYGLGEEPKFRKVDLFRQIQQGIERMAGERKMTPVFILDEMHMAKDAFLQDIALLFNFQMDSTNPFILILAGLTHLKTRLTMNHHRPLAQRLILKYEIQPLPKEEIILYINHHLKIAGAKMPIFTESALEAIALRSQGWPRVINTLTINSLLFGFQLKKEQIDEEVVRLAIEDSGL</sequence>
<dbReference type="GO" id="GO:0016887">
    <property type="term" value="F:ATP hydrolysis activity"/>
    <property type="evidence" value="ECO:0007669"/>
    <property type="project" value="InterPro"/>
</dbReference>
<feature type="domain" description="AAA+ ATPase" evidence="1">
    <location>
        <begin position="41"/>
        <end position="194"/>
    </location>
</feature>
<evidence type="ECO:0000313" key="4">
    <source>
        <dbReference type="Proteomes" id="UP000214606"/>
    </source>
</evidence>
<protein>
    <submittedName>
        <fullName evidence="2">AAA family ATPase</fullName>
    </submittedName>
</protein>
<dbReference type="EMBL" id="CP017703">
    <property type="protein sequence ID" value="ASS88870.1"/>
    <property type="molecule type" value="Genomic_DNA"/>
</dbReference>
<gene>
    <name evidence="2" type="ORF">AP3564_00090</name>
    <name evidence="3" type="ORF">AP3564_03430</name>
</gene>
<dbReference type="EMBL" id="CP017703">
    <property type="protein sequence ID" value="ASS89434.1"/>
    <property type="molecule type" value="Genomic_DNA"/>
</dbReference>
<evidence type="ECO:0000313" key="2">
    <source>
        <dbReference type="EMBL" id="ASS88870.1"/>
    </source>
</evidence>
<dbReference type="InterPro" id="IPR003593">
    <property type="entry name" value="AAA+_ATPase"/>
</dbReference>
<dbReference type="PANTHER" id="PTHR35894">
    <property type="entry name" value="GENERAL SECRETION PATHWAY PROTEIN A-RELATED"/>
    <property type="match status" value="1"/>
</dbReference>
<dbReference type="KEGG" id="apak:AP3564_03430"/>
<proteinExistence type="predicted"/>
<dbReference type="AlphaFoldDB" id="A0A223E114"/>
<dbReference type="PANTHER" id="PTHR35894:SF1">
    <property type="entry name" value="PHOSPHORIBULOKINASE _ URIDINE KINASE FAMILY"/>
    <property type="match status" value="1"/>
</dbReference>
<dbReference type="InterPro" id="IPR049945">
    <property type="entry name" value="AAA_22"/>
</dbReference>
<evidence type="ECO:0000313" key="3">
    <source>
        <dbReference type="EMBL" id="ASS89434.1"/>
    </source>
</evidence>
<dbReference type="SUPFAM" id="SSF52540">
    <property type="entry name" value="P-loop containing nucleoside triphosphate hydrolases"/>
    <property type="match status" value="1"/>
</dbReference>
<evidence type="ECO:0000259" key="1">
    <source>
        <dbReference type="SMART" id="SM00382"/>
    </source>
</evidence>
<dbReference type="Pfam" id="PF13401">
    <property type="entry name" value="AAA_22"/>
    <property type="match status" value="1"/>
</dbReference>
<dbReference type="KEGG" id="apak:AP3564_00090"/>
<dbReference type="Proteomes" id="UP000214606">
    <property type="component" value="Chromosome"/>
</dbReference>
<dbReference type="RefSeq" id="WP_044898957.1">
    <property type="nucleotide sequence ID" value="NZ_CP017703.1"/>
</dbReference>
<name>A0A223E114_9BACI</name>
<dbReference type="CDD" id="cd00009">
    <property type="entry name" value="AAA"/>
    <property type="match status" value="1"/>
</dbReference>
<organism evidence="2 4">
    <name type="scientific">Aeribacillus pallidus</name>
    <dbReference type="NCBI Taxonomy" id="33936"/>
    <lineage>
        <taxon>Bacteria</taxon>
        <taxon>Bacillati</taxon>
        <taxon>Bacillota</taxon>
        <taxon>Bacilli</taxon>
        <taxon>Bacillales</taxon>
        <taxon>Bacillaceae</taxon>
        <taxon>Aeribacillus</taxon>
    </lineage>
</organism>
<dbReference type="InterPro" id="IPR027417">
    <property type="entry name" value="P-loop_NTPase"/>
</dbReference>
<dbReference type="InterPro" id="IPR052026">
    <property type="entry name" value="ExeA_AAA_ATPase_DNA-bind"/>
</dbReference>
<dbReference type="Gene3D" id="3.40.50.300">
    <property type="entry name" value="P-loop containing nucleotide triphosphate hydrolases"/>
    <property type="match status" value="1"/>
</dbReference>
<reference evidence="2 4" key="1">
    <citation type="submission" date="2016-10" db="EMBL/GenBank/DDBJ databases">
        <title>The whole genome sequencing and assembly of Aeribacillus pallidus KCTC3564 strain.</title>
        <authorList>
            <person name="Lee Y.-J."/>
            <person name="Park M.-K."/>
            <person name="Yi H."/>
            <person name="Bahn Y.-S."/>
            <person name="Kim J.F."/>
            <person name="Lee D.-W."/>
        </authorList>
    </citation>
    <scope>NUCLEOTIDE SEQUENCE [LARGE SCALE GENOMIC DNA]</scope>
    <source>
        <strain evidence="2 4">KCTC3564</strain>
    </source>
</reference>
<dbReference type="SMART" id="SM00382">
    <property type="entry name" value="AAA"/>
    <property type="match status" value="1"/>
</dbReference>
<accession>A0A223E114</accession>